<evidence type="ECO:0000256" key="1">
    <source>
        <dbReference type="ARBA" id="ARBA00005562"/>
    </source>
</evidence>
<keyword evidence="6" id="KW-1185">Reference proteome</keyword>
<evidence type="ECO:0000256" key="3">
    <source>
        <dbReference type="RuleBase" id="RU004019"/>
    </source>
</evidence>
<dbReference type="SUPFAM" id="SSF46785">
    <property type="entry name" value="Winged helix' DNA-binding domain"/>
    <property type="match status" value="1"/>
</dbReference>
<dbReference type="InterPro" id="IPR000418">
    <property type="entry name" value="Ets_dom"/>
</dbReference>
<evidence type="ECO:0000313" key="5">
    <source>
        <dbReference type="EMBL" id="CAL4112444.1"/>
    </source>
</evidence>
<dbReference type="PROSITE" id="PS50061">
    <property type="entry name" value="ETS_DOMAIN_3"/>
    <property type="match status" value="1"/>
</dbReference>
<reference evidence="5 6" key="1">
    <citation type="submission" date="2024-05" db="EMBL/GenBank/DDBJ databases">
        <authorList>
            <person name="Wallberg A."/>
        </authorList>
    </citation>
    <scope>NUCLEOTIDE SEQUENCE [LARGE SCALE GENOMIC DNA]</scope>
</reference>
<dbReference type="Pfam" id="PF00178">
    <property type="entry name" value="Ets"/>
    <property type="match status" value="1"/>
</dbReference>
<gene>
    <name evidence="5" type="ORF">MNOR_LOCUS19897</name>
</gene>
<dbReference type="EMBL" id="CAXKWB010015012">
    <property type="protein sequence ID" value="CAL4112444.1"/>
    <property type="molecule type" value="Genomic_DNA"/>
</dbReference>
<organism evidence="5 6">
    <name type="scientific">Meganyctiphanes norvegica</name>
    <name type="common">Northern krill</name>
    <name type="synonym">Thysanopoda norvegica</name>
    <dbReference type="NCBI Taxonomy" id="48144"/>
    <lineage>
        <taxon>Eukaryota</taxon>
        <taxon>Metazoa</taxon>
        <taxon>Ecdysozoa</taxon>
        <taxon>Arthropoda</taxon>
        <taxon>Crustacea</taxon>
        <taxon>Multicrustacea</taxon>
        <taxon>Malacostraca</taxon>
        <taxon>Eumalacostraca</taxon>
        <taxon>Eucarida</taxon>
        <taxon>Euphausiacea</taxon>
        <taxon>Euphausiidae</taxon>
        <taxon>Meganyctiphanes</taxon>
    </lineage>
</organism>
<sequence length="102" mass="11832">REPKNWEFLIRLLVNPLANPKIIRWEDKEQATFRLVHPEVITQLWNARSTKPNVTYKNFARGLRYHYTTGALVSVSERQFVYGCGPKALEFLDKLGGNMAVL</sequence>
<proteinExistence type="inferred from homology"/>
<dbReference type="GO" id="GO:0030154">
    <property type="term" value="P:cell differentiation"/>
    <property type="evidence" value="ECO:0007669"/>
    <property type="project" value="TreeGrafter"/>
</dbReference>
<name>A0AAV2R2G3_MEGNR</name>
<dbReference type="InterPro" id="IPR036390">
    <property type="entry name" value="WH_DNA-bd_sf"/>
</dbReference>
<keyword evidence="2 3" id="KW-0238">DNA-binding</keyword>
<evidence type="ECO:0000259" key="4">
    <source>
        <dbReference type="PROSITE" id="PS50061"/>
    </source>
</evidence>
<dbReference type="SMART" id="SM00413">
    <property type="entry name" value="ETS"/>
    <property type="match status" value="1"/>
</dbReference>
<evidence type="ECO:0000256" key="2">
    <source>
        <dbReference type="ARBA" id="ARBA00023125"/>
    </source>
</evidence>
<dbReference type="PANTHER" id="PTHR11849">
    <property type="entry name" value="ETS"/>
    <property type="match status" value="1"/>
</dbReference>
<accession>A0AAV2R2G3</accession>
<dbReference type="InterPro" id="IPR046328">
    <property type="entry name" value="ETS_fam"/>
</dbReference>
<comment type="caution">
    <text evidence="5">The sequence shown here is derived from an EMBL/GenBank/DDBJ whole genome shotgun (WGS) entry which is preliminary data.</text>
</comment>
<dbReference type="AlphaFoldDB" id="A0AAV2R2G3"/>
<protein>
    <recommendedName>
        <fullName evidence="4">ETS domain-containing protein</fullName>
    </recommendedName>
</protein>
<keyword evidence="3" id="KW-0539">Nucleus</keyword>
<dbReference type="Gene3D" id="1.10.10.10">
    <property type="entry name" value="Winged helix-like DNA-binding domain superfamily/Winged helix DNA-binding domain"/>
    <property type="match status" value="1"/>
</dbReference>
<dbReference type="GO" id="GO:0043565">
    <property type="term" value="F:sequence-specific DNA binding"/>
    <property type="evidence" value="ECO:0007669"/>
    <property type="project" value="InterPro"/>
</dbReference>
<feature type="non-terminal residue" evidence="5">
    <location>
        <position position="1"/>
    </location>
</feature>
<evidence type="ECO:0000313" key="6">
    <source>
        <dbReference type="Proteomes" id="UP001497623"/>
    </source>
</evidence>
<dbReference type="GO" id="GO:0000981">
    <property type="term" value="F:DNA-binding transcription factor activity, RNA polymerase II-specific"/>
    <property type="evidence" value="ECO:0007669"/>
    <property type="project" value="TreeGrafter"/>
</dbReference>
<dbReference type="PRINTS" id="PR00454">
    <property type="entry name" value="ETSDOMAIN"/>
</dbReference>
<comment type="similarity">
    <text evidence="1 3">Belongs to the ETS family.</text>
</comment>
<dbReference type="PANTHER" id="PTHR11849:SF191">
    <property type="entry name" value="ECDYSONE-INDUCED PROTEIN 74EF ISOFORM B"/>
    <property type="match status" value="1"/>
</dbReference>
<comment type="subcellular location">
    <subcellularLocation>
        <location evidence="3">Nucleus</location>
    </subcellularLocation>
</comment>
<dbReference type="InterPro" id="IPR036388">
    <property type="entry name" value="WH-like_DNA-bd_sf"/>
</dbReference>
<feature type="domain" description="ETS" evidence="4">
    <location>
        <begin position="3"/>
        <end position="85"/>
    </location>
</feature>
<dbReference type="GO" id="GO:0005634">
    <property type="term" value="C:nucleus"/>
    <property type="evidence" value="ECO:0007669"/>
    <property type="project" value="UniProtKB-SubCell"/>
</dbReference>
<dbReference type="Proteomes" id="UP001497623">
    <property type="component" value="Unassembled WGS sequence"/>
</dbReference>